<keyword evidence="2" id="KW-1185">Reference proteome</keyword>
<dbReference type="RefSeq" id="WP_168739871.1">
    <property type="nucleotide sequence ID" value="NZ_JABAHZ010000003.1"/>
</dbReference>
<dbReference type="EMBL" id="JABAHZ010000003">
    <property type="protein sequence ID" value="NLR80203.1"/>
    <property type="molecule type" value="Genomic_DNA"/>
</dbReference>
<dbReference type="Proteomes" id="UP000552864">
    <property type="component" value="Unassembled WGS sequence"/>
</dbReference>
<evidence type="ECO:0000313" key="2">
    <source>
        <dbReference type="Proteomes" id="UP000552864"/>
    </source>
</evidence>
<evidence type="ECO:0000313" key="1">
    <source>
        <dbReference type="EMBL" id="NLR80203.1"/>
    </source>
</evidence>
<protein>
    <submittedName>
        <fullName evidence="1">Uncharacterized protein</fullName>
    </submittedName>
</protein>
<proteinExistence type="predicted"/>
<accession>A0A847SK94</accession>
<sequence>MNKIIVVTVMLFSGLLGACKKDKPVAENVYGNGPKTTVPASMQGNWMYGSFSMTEYWNQNPMEYIGNGLEMALAFKLNANGTYDQYFTYSTVSGGVATYHQSLTKGTIEINEGTKTLITHANWSHYKETKKGQTTADRDLTASEITKVTNYTYEEKTEPNGTKAIYMTMNGTPEALPFLQRF</sequence>
<reference evidence="1 2" key="1">
    <citation type="submission" date="2020-04" db="EMBL/GenBank/DDBJ databases">
        <authorList>
            <person name="Yin C."/>
        </authorList>
    </citation>
    <scope>NUCLEOTIDE SEQUENCE [LARGE SCALE GENOMIC DNA]</scope>
    <source>
        <strain evidence="1 2">Ak56</strain>
    </source>
</reference>
<gene>
    <name evidence="1" type="ORF">HGH91_16350</name>
</gene>
<name>A0A847SK94_9BACT</name>
<dbReference type="AlphaFoldDB" id="A0A847SK94"/>
<organism evidence="1 2">
    <name type="scientific">Chitinophaga eiseniae</name>
    <dbReference type="NCBI Taxonomy" id="634771"/>
    <lineage>
        <taxon>Bacteria</taxon>
        <taxon>Pseudomonadati</taxon>
        <taxon>Bacteroidota</taxon>
        <taxon>Chitinophagia</taxon>
        <taxon>Chitinophagales</taxon>
        <taxon>Chitinophagaceae</taxon>
        <taxon>Chitinophaga</taxon>
    </lineage>
</organism>
<comment type="caution">
    <text evidence="1">The sequence shown here is derived from an EMBL/GenBank/DDBJ whole genome shotgun (WGS) entry which is preliminary data.</text>
</comment>
<dbReference type="PROSITE" id="PS51257">
    <property type="entry name" value="PROKAR_LIPOPROTEIN"/>
    <property type="match status" value="1"/>
</dbReference>